<proteinExistence type="predicted"/>
<name>A0A137PI08_CONC2</name>
<evidence type="ECO:0000313" key="2">
    <source>
        <dbReference type="Proteomes" id="UP000070444"/>
    </source>
</evidence>
<gene>
    <name evidence="1" type="ORF">CONCODRAFT_2187</name>
</gene>
<organism evidence="1 2">
    <name type="scientific">Conidiobolus coronatus (strain ATCC 28846 / CBS 209.66 / NRRL 28638)</name>
    <name type="common">Delacroixia coronata</name>
    <dbReference type="NCBI Taxonomy" id="796925"/>
    <lineage>
        <taxon>Eukaryota</taxon>
        <taxon>Fungi</taxon>
        <taxon>Fungi incertae sedis</taxon>
        <taxon>Zoopagomycota</taxon>
        <taxon>Entomophthoromycotina</taxon>
        <taxon>Entomophthoromycetes</taxon>
        <taxon>Entomophthorales</taxon>
        <taxon>Ancylistaceae</taxon>
        <taxon>Conidiobolus</taxon>
    </lineage>
</organism>
<reference evidence="1 2" key="1">
    <citation type="journal article" date="2015" name="Genome Biol. Evol.">
        <title>Phylogenomic analyses indicate that early fungi evolved digesting cell walls of algal ancestors of land plants.</title>
        <authorList>
            <person name="Chang Y."/>
            <person name="Wang S."/>
            <person name="Sekimoto S."/>
            <person name="Aerts A.L."/>
            <person name="Choi C."/>
            <person name="Clum A."/>
            <person name="LaButti K.M."/>
            <person name="Lindquist E.A."/>
            <person name="Yee Ngan C."/>
            <person name="Ohm R.A."/>
            <person name="Salamov A.A."/>
            <person name="Grigoriev I.V."/>
            <person name="Spatafora J.W."/>
            <person name="Berbee M.L."/>
        </authorList>
    </citation>
    <scope>NUCLEOTIDE SEQUENCE [LARGE SCALE GENOMIC DNA]</scope>
    <source>
        <strain evidence="1 2">NRRL 28638</strain>
    </source>
</reference>
<evidence type="ECO:0000313" key="1">
    <source>
        <dbReference type="EMBL" id="KXN74633.1"/>
    </source>
</evidence>
<accession>A0A137PI08</accession>
<sequence length="189" mass="21663">MELNLPFDTVPLLIKSCSDELIKVARFKILLNNLKDENFGLLLNEVNSPISLVQNINENTDIEASTTNNTRSSNLMNRLNLAHKPKVRPILQSQLDCPIALKESLNQLELDFKNYLNQLIIPITTQLKPIILNQLPQLKHLINTYLLNPPFPDELLNHLTQYPPLTIANFTPARLQFLHQCLKKFQLPP</sequence>
<protein>
    <submittedName>
        <fullName evidence="1">Uncharacterized protein</fullName>
    </submittedName>
</protein>
<dbReference type="AlphaFoldDB" id="A0A137PI08"/>
<keyword evidence="2" id="KW-1185">Reference proteome</keyword>
<dbReference type="EMBL" id="KQ964421">
    <property type="protein sequence ID" value="KXN74633.1"/>
    <property type="molecule type" value="Genomic_DNA"/>
</dbReference>
<dbReference type="Proteomes" id="UP000070444">
    <property type="component" value="Unassembled WGS sequence"/>
</dbReference>